<name>A0A2H0BYI1_9BACT</name>
<keyword evidence="4 7" id="KW-0862">Zinc</keyword>
<dbReference type="GO" id="GO:0008270">
    <property type="term" value="F:zinc ion binding"/>
    <property type="evidence" value="ECO:0007669"/>
    <property type="project" value="UniProtKB-KW"/>
</dbReference>
<feature type="domain" description="Toprim" evidence="8">
    <location>
        <begin position="81"/>
        <end position="192"/>
    </location>
</feature>
<comment type="caution">
    <text evidence="9">The sequence shown here is derived from an EMBL/GenBank/DDBJ whole genome shotgun (WGS) entry which is preliminary data.</text>
</comment>
<dbReference type="InterPro" id="IPR023627">
    <property type="entry name" value="Rcmb_RecR"/>
</dbReference>
<evidence type="ECO:0000256" key="4">
    <source>
        <dbReference type="ARBA" id="ARBA00022833"/>
    </source>
</evidence>
<dbReference type="SMART" id="SM00493">
    <property type="entry name" value="TOPRIM"/>
    <property type="match status" value="1"/>
</dbReference>
<keyword evidence="6 7" id="KW-0234">DNA repair</keyword>
<dbReference type="CDD" id="cd01025">
    <property type="entry name" value="TOPRIM_recR"/>
    <property type="match status" value="1"/>
</dbReference>
<dbReference type="NCBIfam" id="TIGR00615">
    <property type="entry name" value="recR"/>
    <property type="match status" value="1"/>
</dbReference>
<organism evidence="9 10">
    <name type="scientific">Candidatus Roizmanbacteria bacterium CG22_combo_CG10-13_8_21_14_all_35_9</name>
    <dbReference type="NCBI Taxonomy" id="1974861"/>
    <lineage>
        <taxon>Bacteria</taxon>
        <taxon>Candidatus Roizmaniibacteriota</taxon>
    </lineage>
</organism>
<dbReference type="Pfam" id="PF02132">
    <property type="entry name" value="RecR_ZnF"/>
    <property type="match status" value="1"/>
</dbReference>
<keyword evidence="3 7" id="KW-0863">Zinc-finger</keyword>
<comment type="function">
    <text evidence="7">May play a role in DNA repair. It seems to be involved in an RecBC-independent recombinational process of DNA repair. It may act with RecF and RecO.</text>
</comment>
<comment type="similarity">
    <text evidence="7">Belongs to the RecR family.</text>
</comment>
<evidence type="ECO:0000313" key="10">
    <source>
        <dbReference type="Proteomes" id="UP000231021"/>
    </source>
</evidence>
<evidence type="ECO:0000256" key="1">
    <source>
        <dbReference type="ARBA" id="ARBA00022723"/>
    </source>
</evidence>
<evidence type="ECO:0000256" key="5">
    <source>
        <dbReference type="ARBA" id="ARBA00023172"/>
    </source>
</evidence>
<keyword evidence="1 7" id="KW-0479">Metal-binding</keyword>
<evidence type="ECO:0000256" key="3">
    <source>
        <dbReference type="ARBA" id="ARBA00022771"/>
    </source>
</evidence>
<keyword evidence="5 7" id="KW-0233">DNA recombination</keyword>
<proteinExistence type="inferred from homology"/>
<dbReference type="InterPro" id="IPR006171">
    <property type="entry name" value="TOPRIM_dom"/>
</dbReference>
<dbReference type="PROSITE" id="PS50880">
    <property type="entry name" value="TOPRIM"/>
    <property type="match status" value="1"/>
</dbReference>
<evidence type="ECO:0000259" key="8">
    <source>
        <dbReference type="PROSITE" id="PS50880"/>
    </source>
</evidence>
<dbReference type="EMBL" id="PCTB01000045">
    <property type="protein sequence ID" value="PIP62756.1"/>
    <property type="molecule type" value="Genomic_DNA"/>
</dbReference>
<dbReference type="Gene3D" id="3.40.1360.10">
    <property type="match status" value="1"/>
</dbReference>
<dbReference type="Gene3D" id="3.30.60.80">
    <property type="match status" value="1"/>
</dbReference>
<dbReference type="AlphaFoldDB" id="A0A2H0BYI1"/>
<dbReference type="Pfam" id="PF21175">
    <property type="entry name" value="RecR_C"/>
    <property type="match status" value="1"/>
</dbReference>
<evidence type="ECO:0000256" key="7">
    <source>
        <dbReference type="HAMAP-Rule" id="MF_00017"/>
    </source>
</evidence>
<protein>
    <recommendedName>
        <fullName evidence="7">Recombination protein RecR</fullName>
    </recommendedName>
</protein>
<dbReference type="Proteomes" id="UP000231021">
    <property type="component" value="Unassembled WGS sequence"/>
</dbReference>
<dbReference type="PANTHER" id="PTHR30446">
    <property type="entry name" value="RECOMBINATION PROTEIN RECR"/>
    <property type="match status" value="1"/>
</dbReference>
<dbReference type="Pfam" id="PF21176">
    <property type="entry name" value="RecR_HhH"/>
    <property type="match status" value="1"/>
</dbReference>
<feature type="zinc finger region" description="C4-type" evidence="7">
    <location>
        <begin position="58"/>
        <end position="73"/>
    </location>
</feature>
<dbReference type="Pfam" id="PF13662">
    <property type="entry name" value="Toprim_4"/>
    <property type="match status" value="1"/>
</dbReference>
<sequence length="215" mass="24323">MNSLPNSLKKISLFLERLPGIGEKTANRLAFYLLRLPDSDLKDFAESIASLKEKTKFCKNCFNLTEDNLCSICQDNKRDHSVITVVETVLDMLSFETGGIYYGVYHVLHGRIDPLNNMGPEDIKIKELLERVKKLTGLPIRQAQGKRVNGLKEIILATNPDMEGEATAIYIKEKLKIKNEKLKITRLAYGLPIGANLEYADYMTLKKAIEGRSKF</sequence>
<dbReference type="InterPro" id="IPR034137">
    <property type="entry name" value="TOPRIM_RecR"/>
</dbReference>
<dbReference type="PROSITE" id="PS01300">
    <property type="entry name" value="RECR"/>
    <property type="match status" value="1"/>
</dbReference>
<dbReference type="GO" id="GO:0003677">
    <property type="term" value="F:DNA binding"/>
    <property type="evidence" value="ECO:0007669"/>
    <property type="project" value="UniProtKB-UniRule"/>
</dbReference>
<evidence type="ECO:0000256" key="2">
    <source>
        <dbReference type="ARBA" id="ARBA00022763"/>
    </source>
</evidence>
<reference evidence="9 10" key="1">
    <citation type="submission" date="2017-09" db="EMBL/GenBank/DDBJ databases">
        <title>Depth-based differentiation of microbial function through sediment-hosted aquifers and enrichment of novel symbionts in the deep terrestrial subsurface.</title>
        <authorList>
            <person name="Probst A.J."/>
            <person name="Ladd B."/>
            <person name="Jarett J.K."/>
            <person name="Geller-Mcgrath D.E."/>
            <person name="Sieber C.M."/>
            <person name="Emerson J.B."/>
            <person name="Anantharaman K."/>
            <person name="Thomas B.C."/>
            <person name="Malmstrom R."/>
            <person name="Stieglmeier M."/>
            <person name="Klingl A."/>
            <person name="Woyke T."/>
            <person name="Ryan C.M."/>
            <person name="Banfield J.F."/>
        </authorList>
    </citation>
    <scope>NUCLEOTIDE SEQUENCE [LARGE SCALE GENOMIC DNA]</scope>
    <source>
        <strain evidence="9">CG22_combo_CG10-13_8_21_14_all_35_9</strain>
    </source>
</reference>
<dbReference type="SUPFAM" id="SSF111304">
    <property type="entry name" value="Recombination protein RecR"/>
    <property type="match status" value="1"/>
</dbReference>
<evidence type="ECO:0000313" key="9">
    <source>
        <dbReference type="EMBL" id="PIP62756.1"/>
    </source>
</evidence>
<evidence type="ECO:0000256" key="6">
    <source>
        <dbReference type="ARBA" id="ARBA00023204"/>
    </source>
</evidence>
<gene>
    <name evidence="7" type="primary">recR</name>
    <name evidence="9" type="ORF">COW98_02325</name>
</gene>
<dbReference type="GO" id="GO:0006310">
    <property type="term" value="P:DNA recombination"/>
    <property type="evidence" value="ECO:0007669"/>
    <property type="project" value="UniProtKB-UniRule"/>
</dbReference>
<accession>A0A2H0BYI1</accession>
<dbReference type="Gene3D" id="6.10.250.240">
    <property type="match status" value="1"/>
</dbReference>
<dbReference type="GO" id="GO:0006281">
    <property type="term" value="P:DNA repair"/>
    <property type="evidence" value="ECO:0007669"/>
    <property type="project" value="UniProtKB-UniRule"/>
</dbReference>
<dbReference type="InterPro" id="IPR015967">
    <property type="entry name" value="Rcmb_RecR_Znf"/>
</dbReference>
<dbReference type="PANTHER" id="PTHR30446:SF0">
    <property type="entry name" value="RECOMBINATION PROTEIN RECR"/>
    <property type="match status" value="1"/>
</dbReference>
<keyword evidence="2 7" id="KW-0227">DNA damage</keyword>
<dbReference type="Gene3D" id="1.10.8.420">
    <property type="entry name" value="RecR Domain 1"/>
    <property type="match status" value="1"/>
</dbReference>
<dbReference type="HAMAP" id="MF_00017">
    <property type="entry name" value="RecR"/>
    <property type="match status" value="1"/>
</dbReference>
<dbReference type="InterPro" id="IPR000093">
    <property type="entry name" value="DNA_Rcmb_RecR"/>
</dbReference>